<dbReference type="CDD" id="cd17709">
    <property type="entry name" value="BRCT_pescadillo_like"/>
    <property type="match status" value="1"/>
</dbReference>
<feature type="compositionally biased region" description="Basic residues" evidence="5">
    <location>
        <begin position="623"/>
        <end position="633"/>
    </location>
</feature>
<dbReference type="EMBL" id="CP119880">
    <property type="protein sequence ID" value="WFD36318.1"/>
    <property type="molecule type" value="Genomic_DNA"/>
</dbReference>
<accession>A0AAF0ESN9</accession>
<evidence type="ECO:0000256" key="1">
    <source>
        <dbReference type="ARBA" id="ARBA00022517"/>
    </source>
</evidence>
<dbReference type="InterPro" id="IPR010613">
    <property type="entry name" value="PES"/>
</dbReference>
<dbReference type="Pfam" id="PF06732">
    <property type="entry name" value="Pescadillo_N"/>
    <property type="match status" value="1"/>
</dbReference>
<feature type="region of interest" description="Disordered" evidence="5">
    <location>
        <begin position="605"/>
        <end position="633"/>
    </location>
</feature>
<evidence type="ECO:0000313" key="7">
    <source>
        <dbReference type="EMBL" id="WFD36318.1"/>
    </source>
</evidence>
<dbReference type="GO" id="GO:0000466">
    <property type="term" value="P:maturation of 5.8S rRNA from tricistronic rRNA transcript (SSU-rRNA, 5.8S rRNA, LSU-rRNA)"/>
    <property type="evidence" value="ECO:0007669"/>
    <property type="project" value="UniProtKB-UniRule"/>
</dbReference>
<keyword evidence="2 4" id="KW-0698">rRNA processing</keyword>
<evidence type="ECO:0000259" key="6">
    <source>
        <dbReference type="PROSITE" id="PS50172"/>
    </source>
</evidence>
<dbReference type="GO" id="GO:0005654">
    <property type="term" value="C:nucleoplasm"/>
    <property type="evidence" value="ECO:0007669"/>
    <property type="project" value="UniProtKB-SubCell"/>
</dbReference>
<feature type="domain" description="BRCT" evidence="6">
    <location>
        <begin position="365"/>
        <end position="465"/>
    </location>
</feature>
<keyword evidence="3 4" id="KW-0539">Nucleus</keyword>
<dbReference type="GO" id="GO:0000463">
    <property type="term" value="P:maturation of LSU-rRNA from tricistronic rRNA transcript (SSU-rRNA, 5.8S rRNA, LSU-rRNA)"/>
    <property type="evidence" value="ECO:0007669"/>
    <property type="project" value="UniProtKB-UniRule"/>
</dbReference>
<dbReference type="Proteomes" id="UP001219933">
    <property type="component" value="Chromosome 4"/>
</dbReference>
<dbReference type="PANTHER" id="PTHR12221">
    <property type="entry name" value="PESCADILLO - RELATED"/>
    <property type="match status" value="1"/>
</dbReference>
<dbReference type="PANTHER" id="PTHR12221:SF6">
    <property type="entry name" value="PESCADILLO HOMOLOG"/>
    <property type="match status" value="1"/>
</dbReference>
<dbReference type="GO" id="GO:0043021">
    <property type="term" value="F:ribonucleoprotein complex binding"/>
    <property type="evidence" value="ECO:0007669"/>
    <property type="project" value="UniProtKB-UniRule"/>
</dbReference>
<reference evidence="7" key="1">
    <citation type="submission" date="2023-03" db="EMBL/GenBank/DDBJ databases">
        <title>Mating type loci evolution in Malassezia.</title>
        <authorList>
            <person name="Coelho M.A."/>
        </authorList>
    </citation>
    <scope>NUCLEOTIDE SEQUENCE</scope>
    <source>
        <strain evidence="7">CBS 11721</strain>
    </source>
</reference>
<dbReference type="InterPro" id="IPR036420">
    <property type="entry name" value="BRCT_dom_sf"/>
</dbReference>
<sequence length="633" mass="70419">MAKIKRKGEAGAAKNYVTRNQAIKKLQVTLADFRRLCILKGIFPRQPRHIKRANKGSTAPTTFYYAKDIAYLQHEPVLQSLREHKAFAKKLSRAIGRREWHAAKNLNDSRPVYRLDHIIKERYPTFVDSLRDLDDALSMLSLFANLPSSSNIAPEITSQCARLCAEWQLYVMRTHSLRKVFLSIKGIYFQAVVHGQEITWLVPYMFTQNVPSDVDFRVMMTFLELYQTLMGFVLYKLFTDENLVYPPKLDEEKDNQAGGFGSLMLTAADHGVLSGENSIGDAAADNAILRKDGKKMSSRDVKRQIAKLAHESASKDDNDEADAGAVEAVEEEADDEQDEDGFVPAGASDSLVTLGELQRSADDSAIPTLFSRYVFYISRECPRAVIEFVLRAFGASPANIGWDEVAGAGSQVTETDERVTHHIIDRPLSAKAADTHAGKRVYVQPQWIVDCVNARRILATGPYRPGVALPPHLSPFVDDREVARRGGYVPAEAREQLGMDVEAEEDDDDEDEEESEKVDVESRPALEALLADPLDAQSSGLLEAAELEAEAVGGEDALLAVRKQHAAAVKAAKKNKAPAGLSEEAEAREMAKMMLSNKHRKLYNRMGHSIGKRNEEKQLLEAKKKKLRKAGNK</sequence>
<dbReference type="FunFam" id="3.40.50.10190:FF:000073">
    <property type="entry name" value="Pescadillo homolog"/>
    <property type="match status" value="1"/>
</dbReference>
<keyword evidence="1 4" id="KW-0690">Ribosome biogenesis</keyword>
<feature type="region of interest" description="Disordered" evidence="5">
    <location>
        <begin position="489"/>
        <end position="524"/>
    </location>
</feature>
<name>A0AAF0ESN9_9BASI</name>
<organism evidence="7 8">
    <name type="scientific">Malassezia cuniculi</name>
    <dbReference type="NCBI Taxonomy" id="948313"/>
    <lineage>
        <taxon>Eukaryota</taxon>
        <taxon>Fungi</taxon>
        <taxon>Dikarya</taxon>
        <taxon>Basidiomycota</taxon>
        <taxon>Ustilaginomycotina</taxon>
        <taxon>Malasseziomycetes</taxon>
        <taxon>Malasseziales</taxon>
        <taxon>Malasseziaceae</taxon>
        <taxon>Malassezia</taxon>
    </lineage>
</organism>
<feature type="region of interest" description="Disordered" evidence="5">
    <location>
        <begin position="309"/>
        <end position="341"/>
    </location>
</feature>
<dbReference type="HAMAP" id="MF_03028">
    <property type="entry name" value="Pescadillo"/>
    <property type="match status" value="1"/>
</dbReference>
<protein>
    <recommendedName>
        <fullName evidence="4">Pescadillo homolog</fullName>
    </recommendedName>
    <alternativeName>
        <fullName evidence="4">Nucleolar protein 7 homolog</fullName>
    </alternativeName>
</protein>
<feature type="compositionally biased region" description="Basic and acidic residues" evidence="5">
    <location>
        <begin position="612"/>
        <end position="622"/>
    </location>
</feature>
<dbReference type="GO" id="GO:0030687">
    <property type="term" value="C:preribosome, large subunit precursor"/>
    <property type="evidence" value="ECO:0007669"/>
    <property type="project" value="UniProtKB-UniRule"/>
</dbReference>
<evidence type="ECO:0000256" key="5">
    <source>
        <dbReference type="SAM" id="MobiDB-lite"/>
    </source>
</evidence>
<dbReference type="SMART" id="SM00292">
    <property type="entry name" value="BRCT"/>
    <property type="match status" value="1"/>
</dbReference>
<dbReference type="PROSITE" id="PS50172">
    <property type="entry name" value="BRCT"/>
    <property type="match status" value="1"/>
</dbReference>
<dbReference type="AlphaFoldDB" id="A0AAF0ESN9"/>
<comment type="similarity">
    <text evidence="4">Belongs to the pescadillo family.</text>
</comment>
<comment type="function">
    <text evidence="4">Component of the NOP7 complex, which is required for maturation of the 25S and 5.8S ribosomal RNAs and formation of the 60S ribosome.</text>
</comment>
<keyword evidence="8" id="KW-1185">Reference proteome</keyword>
<dbReference type="InterPro" id="IPR001357">
    <property type="entry name" value="BRCT_dom"/>
</dbReference>
<evidence type="ECO:0000256" key="4">
    <source>
        <dbReference type="HAMAP-Rule" id="MF_03028"/>
    </source>
</evidence>
<feature type="compositionally biased region" description="Acidic residues" evidence="5">
    <location>
        <begin position="501"/>
        <end position="516"/>
    </location>
</feature>
<dbReference type="Gene3D" id="3.40.50.10190">
    <property type="entry name" value="BRCT domain"/>
    <property type="match status" value="1"/>
</dbReference>
<evidence type="ECO:0000313" key="8">
    <source>
        <dbReference type="Proteomes" id="UP001219933"/>
    </source>
</evidence>
<feature type="compositionally biased region" description="Acidic residues" evidence="5">
    <location>
        <begin position="317"/>
        <end position="341"/>
    </location>
</feature>
<comment type="subcellular location">
    <subcellularLocation>
        <location evidence="4">Nucleus</location>
        <location evidence="4">Nucleolus</location>
    </subcellularLocation>
    <subcellularLocation>
        <location evidence="4">Nucleus</location>
        <location evidence="4">Nucleoplasm</location>
    </subcellularLocation>
</comment>
<gene>
    <name evidence="4 7" type="primary">NOP7</name>
    <name evidence="7" type="ORF">MCUN1_003197</name>
</gene>
<proteinExistence type="inferred from homology"/>
<comment type="subunit">
    <text evidence="4">Component of the NOP7 complex, composed of ERB1, NOP7 and YTM1. Within the NOP7 complex ERB1 appears to interact directly with NOP7 and YTM1. The NOP7 complex also associates with the 66S pre-ribosome.</text>
</comment>
<dbReference type="GO" id="GO:0070545">
    <property type="term" value="C:PeBoW complex"/>
    <property type="evidence" value="ECO:0007669"/>
    <property type="project" value="TreeGrafter"/>
</dbReference>
<dbReference type="SUPFAM" id="SSF52113">
    <property type="entry name" value="BRCT domain"/>
    <property type="match status" value="1"/>
</dbReference>
<evidence type="ECO:0000256" key="2">
    <source>
        <dbReference type="ARBA" id="ARBA00022552"/>
    </source>
</evidence>
<evidence type="ECO:0000256" key="3">
    <source>
        <dbReference type="ARBA" id="ARBA00023242"/>
    </source>
</evidence>
<dbReference type="GO" id="GO:0003723">
    <property type="term" value="F:RNA binding"/>
    <property type="evidence" value="ECO:0007669"/>
    <property type="project" value="TreeGrafter"/>
</dbReference>